<gene>
    <name evidence="2" type="ORF">ABT39_MTgene4057</name>
</gene>
<feature type="transmembrane region" description="Helical" evidence="1">
    <location>
        <begin position="75"/>
        <end position="102"/>
    </location>
</feature>
<sequence>MSDFCHLSDQSVLFPTFGVPPTVSTVELPDFWDPSAFCARTQSIKGHHCKRLFCITDETLKVETSLIIQLFFSHLYVPLFVLALFLALCSSHLSEYFLLLWYR</sequence>
<evidence type="ECO:0000256" key="1">
    <source>
        <dbReference type="SAM" id="Phobius"/>
    </source>
</evidence>
<proteinExistence type="predicted"/>
<geneLocation type="mitochondrion" evidence="2"/>
<protein>
    <submittedName>
        <fullName evidence="2">Uncharacterized protein</fullName>
    </submittedName>
</protein>
<keyword evidence="2" id="KW-0496">Mitochondrion</keyword>
<keyword evidence="1" id="KW-1133">Transmembrane helix</keyword>
<dbReference type="EMBL" id="LKAM01000032">
    <property type="protein sequence ID" value="KUM45110.1"/>
    <property type="molecule type" value="Genomic_DNA"/>
</dbReference>
<keyword evidence="1" id="KW-0812">Transmembrane</keyword>
<evidence type="ECO:0000313" key="2">
    <source>
        <dbReference type="EMBL" id="KUM45110.1"/>
    </source>
</evidence>
<organism evidence="2">
    <name type="scientific">Picea glauca</name>
    <name type="common">White spruce</name>
    <name type="synonym">Pinus glauca</name>
    <dbReference type="NCBI Taxonomy" id="3330"/>
    <lineage>
        <taxon>Eukaryota</taxon>
        <taxon>Viridiplantae</taxon>
        <taxon>Streptophyta</taxon>
        <taxon>Embryophyta</taxon>
        <taxon>Tracheophyta</taxon>
        <taxon>Spermatophyta</taxon>
        <taxon>Pinopsida</taxon>
        <taxon>Pinidae</taxon>
        <taxon>Conifers I</taxon>
        <taxon>Pinales</taxon>
        <taxon>Pinaceae</taxon>
        <taxon>Picea</taxon>
    </lineage>
</organism>
<reference evidence="2" key="1">
    <citation type="journal article" date="2015" name="Genome Biol. Evol.">
        <title>Organellar Genomes of White Spruce (Picea glauca): Assembly and Annotation.</title>
        <authorList>
            <person name="Jackman S.D."/>
            <person name="Warren R.L."/>
            <person name="Gibb E.A."/>
            <person name="Vandervalk B.P."/>
            <person name="Mohamadi H."/>
            <person name="Chu J."/>
            <person name="Raymond A."/>
            <person name="Pleasance S."/>
            <person name="Coope R."/>
            <person name="Wildung M.R."/>
            <person name="Ritland C.E."/>
            <person name="Bousquet J."/>
            <person name="Jones S.J."/>
            <person name="Bohlmann J."/>
            <person name="Birol I."/>
        </authorList>
    </citation>
    <scope>NUCLEOTIDE SEQUENCE [LARGE SCALE GENOMIC DNA]</scope>
    <source>
        <tissue evidence="2">Flushing bud</tissue>
    </source>
</reference>
<comment type="caution">
    <text evidence="2">The sequence shown here is derived from an EMBL/GenBank/DDBJ whole genome shotgun (WGS) entry which is preliminary data.</text>
</comment>
<keyword evidence="1" id="KW-0472">Membrane</keyword>
<dbReference type="AlphaFoldDB" id="A0A117NFF3"/>
<accession>A0A117NFF3</accession>
<name>A0A117NFF3_PICGL</name>